<evidence type="ECO:0000256" key="4">
    <source>
        <dbReference type="ARBA" id="ARBA00022840"/>
    </source>
</evidence>
<proteinExistence type="inferred from homology"/>
<accession>A0ABW2YN18</accession>
<dbReference type="Pfam" id="PF14524">
    <property type="entry name" value="Wzt_C"/>
    <property type="match status" value="1"/>
</dbReference>
<evidence type="ECO:0000256" key="1">
    <source>
        <dbReference type="ARBA" id="ARBA00005417"/>
    </source>
</evidence>
<dbReference type="EMBL" id="JBHTIH010000003">
    <property type="protein sequence ID" value="MFD0739045.1"/>
    <property type="molecule type" value="Genomic_DNA"/>
</dbReference>
<keyword evidence="7" id="KW-1185">Reference proteome</keyword>
<dbReference type="GO" id="GO:0005524">
    <property type="term" value="F:ATP binding"/>
    <property type="evidence" value="ECO:0007669"/>
    <property type="project" value="UniProtKB-KW"/>
</dbReference>
<keyword evidence="3" id="KW-0547">Nucleotide-binding</keyword>
<evidence type="ECO:0000256" key="3">
    <source>
        <dbReference type="ARBA" id="ARBA00022741"/>
    </source>
</evidence>
<dbReference type="Pfam" id="PF00005">
    <property type="entry name" value="ABC_tran"/>
    <property type="match status" value="1"/>
</dbReference>
<dbReference type="InterPro" id="IPR003439">
    <property type="entry name" value="ABC_transporter-like_ATP-bd"/>
</dbReference>
<dbReference type="InterPro" id="IPR003593">
    <property type="entry name" value="AAA+_ATPase"/>
</dbReference>
<dbReference type="SMART" id="SM00382">
    <property type="entry name" value="AAA"/>
    <property type="match status" value="1"/>
</dbReference>
<evidence type="ECO:0000259" key="5">
    <source>
        <dbReference type="PROSITE" id="PS50893"/>
    </source>
</evidence>
<name>A0ABW2YN18_9GAMM</name>
<keyword evidence="4 6" id="KW-0067">ATP-binding</keyword>
<reference evidence="7" key="1">
    <citation type="journal article" date="2019" name="Int. J. Syst. Evol. Microbiol.">
        <title>The Global Catalogue of Microorganisms (GCM) 10K type strain sequencing project: providing services to taxonomists for standard genome sequencing and annotation.</title>
        <authorList>
            <consortium name="The Broad Institute Genomics Platform"/>
            <consortium name="The Broad Institute Genome Sequencing Center for Infectious Disease"/>
            <person name="Wu L."/>
            <person name="Ma J."/>
        </authorList>
    </citation>
    <scope>NUCLEOTIDE SEQUENCE [LARGE SCALE GENOMIC DNA]</scope>
    <source>
        <strain evidence="7">CCUG 55491</strain>
    </source>
</reference>
<dbReference type="Gene3D" id="3.40.50.300">
    <property type="entry name" value="P-loop containing nucleotide triphosphate hydrolases"/>
    <property type="match status" value="1"/>
</dbReference>
<keyword evidence="2" id="KW-0813">Transport</keyword>
<dbReference type="SUPFAM" id="SSF52540">
    <property type="entry name" value="P-loop containing nucleoside triphosphate hydrolases"/>
    <property type="match status" value="1"/>
</dbReference>
<organism evidence="6 7">
    <name type="scientific">Lysobacter koreensis</name>
    <dbReference type="NCBI Taxonomy" id="266122"/>
    <lineage>
        <taxon>Bacteria</taxon>
        <taxon>Pseudomonadati</taxon>
        <taxon>Pseudomonadota</taxon>
        <taxon>Gammaproteobacteria</taxon>
        <taxon>Lysobacterales</taxon>
        <taxon>Lysobacteraceae</taxon>
        <taxon>Lysobacter</taxon>
    </lineage>
</organism>
<comment type="similarity">
    <text evidence="1">Belongs to the ABC transporter superfamily.</text>
</comment>
<dbReference type="InterPro" id="IPR029439">
    <property type="entry name" value="Wzt_C"/>
</dbReference>
<evidence type="ECO:0000313" key="6">
    <source>
        <dbReference type="EMBL" id="MFD0739045.1"/>
    </source>
</evidence>
<sequence>MSYEEGAAVAAGAADVIIRGQSLGKCYHIYDRPSHRLLQGLWGGKRRFYREFWALRGVDLTVRRGETLGIIGRNGSGKSTLLQMIAGTLAPTEGVIQVEGRVAALLELGSGFNPEFTGRENVYLNAAILGLSTADVDRRIERILAFADIGAFIDQPIRSYSSGMVMRLAFSVMAHVDADVLIIDEALAVGDAFFTQKCMRFLREFKERGTLLFVSHDDAAVSALCDSALWLDDGVVRAYGEAKGVVHKYLESVISARQDGAMRTTEAETPGAPRTRQRPLYDARRDWINASNLRNDVEVIPFDPAVPGFGELRARMTDVSLTDAAGNPLSWVVGGESVVLEVSIVSDDVIRRPIVGFYLKDRLGQQLFGDNTYLTTFGNERPMQPGRPMRARFEFEMPRLRSGDYFVTIGIADGDKEDHVIQHWIHEALTLRSDCVEWAAGLIGLPMTGIHLEEVK</sequence>
<dbReference type="CDD" id="cd10147">
    <property type="entry name" value="Wzt_C-like"/>
    <property type="match status" value="1"/>
</dbReference>
<dbReference type="PANTHER" id="PTHR46743:SF2">
    <property type="entry name" value="TEICHOIC ACIDS EXPORT ATP-BINDING PROTEIN TAGH"/>
    <property type="match status" value="1"/>
</dbReference>
<gene>
    <name evidence="6" type="ORF">ACFQZQ_07100</name>
</gene>
<dbReference type="InterPro" id="IPR027417">
    <property type="entry name" value="P-loop_NTPase"/>
</dbReference>
<dbReference type="RefSeq" id="WP_386812060.1">
    <property type="nucleotide sequence ID" value="NZ_JBHTIH010000003.1"/>
</dbReference>
<dbReference type="Gene3D" id="2.70.50.60">
    <property type="entry name" value="abc- transporter (atp binding component) like domain"/>
    <property type="match status" value="1"/>
</dbReference>
<dbReference type="InterPro" id="IPR050683">
    <property type="entry name" value="Bact_Polysacc_Export_ATP-bd"/>
</dbReference>
<dbReference type="PROSITE" id="PS50893">
    <property type="entry name" value="ABC_TRANSPORTER_2"/>
    <property type="match status" value="1"/>
</dbReference>
<dbReference type="CDD" id="cd03220">
    <property type="entry name" value="ABC_KpsT_Wzt"/>
    <property type="match status" value="1"/>
</dbReference>
<dbReference type="PANTHER" id="PTHR46743">
    <property type="entry name" value="TEICHOIC ACIDS EXPORT ATP-BINDING PROTEIN TAGH"/>
    <property type="match status" value="1"/>
</dbReference>
<feature type="domain" description="ABC transporter" evidence="5">
    <location>
        <begin position="18"/>
        <end position="258"/>
    </location>
</feature>
<comment type="caution">
    <text evidence="6">The sequence shown here is derived from an EMBL/GenBank/DDBJ whole genome shotgun (WGS) entry which is preliminary data.</text>
</comment>
<evidence type="ECO:0000256" key="2">
    <source>
        <dbReference type="ARBA" id="ARBA00022448"/>
    </source>
</evidence>
<dbReference type="InterPro" id="IPR015860">
    <property type="entry name" value="ABC_transpr_TagH-like"/>
</dbReference>
<protein>
    <submittedName>
        <fullName evidence="6">ABC transporter ATP-binding protein</fullName>
    </submittedName>
</protein>
<evidence type="ECO:0000313" key="7">
    <source>
        <dbReference type="Proteomes" id="UP001597090"/>
    </source>
</evidence>
<dbReference type="Proteomes" id="UP001597090">
    <property type="component" value="Unassembled WGS sequence"/>
</dbReference>